<sequence>MRGGARELAAADSRGAALSTAQIDDMANQRANGVVNDSEDIGNDTNDAGPAAVFGWDVGGAHVKVSLADSTGAVRDVAQWACPLWQGLDHLERTVGLVFERWPQARASTAQHAVTMTGEMVDLFADRAEGVRAIVATLARRLGAELDSPAGSPPRSPLRFYAGDAGWLSADACAANWRHVASANWLATANWVSTRAANAVLIDIGSTTTDIIPIAGGRVVARASTDAGRLATGELVYQGVVRTPLCGVAHRIEFGGVTVNVMNEWFATTADVYRLTGELDPLHDVQPSADQGPKTEAASRARLARMIGRDAHEAAAADWLHFARRWRALQLREIGVNLARVVAAHPALAAAPLVGAGCGRFLVAALAREEARGYRDFGALAGVPDDCAAWAATCAPSVAVALLAASDLQAREPCHEQRS</sequence>
<reference evidence="3" key="1">
    <citation type="submission" date="2017-04" db="EMBL/GenBank/DDBJ databases">
        <authorList>
            <person name="Varghese N."/>
            <person name="Submissions S."/>
        </authorList>
    </citation>
    <scope>NUCLEOTIDE SEQUENCE [LARGE SCALE GENOMIC DNA]</scope>
    <source>
        <strain evidence="3">LMG 29540</strain>
    </source>
</reference>
<name>A0A1X7M2P2_9BURK</name>
<organism evidence="2 3">
    <name type="scientific">Paraburkholderia susongensis</name>
    <dbReference type="NCBI Taxonomy" id="1515439"/>
    <lineage>
        <taxon>Bacteria</taxon>
        <taxon>Pseudomonadati</taxon>
        <taxon>Pseudomonadota</taxon>
        <taxon>Betaproteobacteria</taxon>
        <taxon>Burkholderiales</taxon>
        <taxon>Burkholderiaceae</taxon>
        <taxon>Paraburkholderia</taxon>
    </lineage>
</organism>
<evidence type="ECO:0000313" key="2">
    <source>
        <dbReference type="EMBL" id="SMG59803.1"/>
    </source>
</evidence>
<accession>A0A1X7M2P2</accession>
<proteinExistence type="predicted"/>
<dbReference type="Proteomes" id="UP000193228">
    <property type="component" value="Unassembled WGS sequence"/>
</dbReference>
<feature type="domain" description="Hydantoinase A/oxoprolinase" evidence="1">
    <location>
        <begin position="112"/>
        <end position="324"/>
    </location>
</feature>
<dbReference type="AlphaFoldDB" id="A0A1X7M2P2"/>
<dbReference type="Pfam" id="PF01968">
    <property type="entry name" value="Hydantoinase_A"/>
    <property type="match status" value="1"/>
</dbReference>
<dbReference type="Gene3D" id="3.30.420.40">
    <property type="match status" value="1"/>
</dbReference>
<protein>
    <submittedName>
        <fullName evidence="2">Probable H4MPT-linked C1 transfer pathway protein</fullName>
    </submittedName>
</protein>
<dbReference type="STRING" id="1515439.SAMN06265784_11448"/>
<dbReference type="InterPro" id="IPR002821">
    <property type="entry name" value="Hydantoinase_A"/>
</dbReference>
<dbReference type="EMBL" id="FXAT01000014">
    <property type="protein sequence ID" value="SMG59803.1"/>
    <property type="molecule type" value="Genomic_DNA"/>
</dbReference>
<dbReference type="InterPro" id="IPR002756">
    <property type="entry name" value="MfnF"/>
</dbReference>
<dbReference type="InterPro" id="IPR043129">
    <property type="entry name" value="ATPase_NBD"/>
</dbReference>
<evidence type="ECO:0000259" key="1">
    <source>
        <dbReference type="Pfam" id="PF01968"/>
    </source>
</evidence>
<dbReference type="GO" id="GO:0016787">
    <property type="term" value="F:hydrolase activity"/>
    <property type="evidence" value="ECO:0007669"/>
    <property type="project" value="InterPro"/>
</dbReference>
<dbReference type="Gene3D" id="3.30.420.190">
    <property type="entry name" value="conserved archaeal protein q6m145"/>
    <property type="match status" value="1"/>
</dbReference>
<dbReference type="SUPFAM" id="SSF53067">
    <property type="entry name" value="Actin-like ATPase domain"/>
    <property type="match status" value="1"/>
</dbReference>
<dbReference type="NCBIfam" id="TIGR03123">
    <property type="entry name" value="one_C_unchar_1"/>
    <property type="match status" value="1"/>
</dbReference>
<gene>
    <name evidence="2" type="ORF">SAMN06265784_11448</name>
</gene>
<keyword evidence="3" id="KW-1185">Reference proteome</keyword>
<evidence type="ECO:0000313" key="3">
    <source>
        <dbReference type="Proteomes" id="UP000193228"/>
    </source>
</evidence>